<gene>
    <name evidence="4" type="ORF">LVIROSA_LOCUS21869</name>
</gene>
<reference evidence="4 5" key="1">
    <citation type="submission" date="2022-01" db="EMBL/GenBank/DDBJ databases">
        <authorList>
            <person name="Xiong W."/>
            <person name="Schranz E."/>
        </authorList>
    </citation>
    <scope>NUCLEOTIDE SEQUENCE [LARGE SCALE GENOMIC DNA]</scope>
</reference>
<name>A0AAU9NCM1_9ASTR</name>
<evidence type="ECO:0000313" key="4">
    <source>
        <dbReference type="EMBL" id="CAH1435424.1"/>
    </source>
</evidence>
<keyword evidence="2" id="KW-0963">Cytoplasm</keyword>
<feature type="domain" description="PXA" evidence="3">
    <location>
        <begin position="1"/>
        <end position="79"/>
    </location>
</feature>
<evidence type="ECO:0000313" key="5">
    <source>
        <dbReference type="Proteomes" id="UP001157418"/>
    </source>
</evidence>
<evidence type="ECO:0000256" key="1">
    <source>
        <dbReference type="ARBA" id="ARBA00004496"/>
    </source>
</evidence>
<organism evidence="4 5">
    <name type="scientific">Lactuca virosa</name>
    <dbReference type="NCBI Taxonomy" id="75947"/>
    <lineage>
        <taxon>Eukaryota</taxon>
        <taxon>Viridiplantae</taxon>
        <taxon>Streptophyta</taxon>
        <taxon>Embryophyta</taxon>
        <taxon>Tracheophyta</taxon>
        <taxon>Spermatophyta</taxon>
        <taxon>Magnoliopsida</taxon>
        <taxon>eudicotyledons</taxon>
        <taxon>Gunneridae</taxon>
        <taxon>Pentapetalae</taxon>
        <taxon>asterids</taxon>
        <taxon>campanulids</taxon>
        <taxon>Asterales</taxon>
        <taxon>Asteraceae</taxon>
        <taxon>Cichorioideae</taxon>
        <taxon>Cichorieae</taxon>
        <taxon>Lactucinae</taxon>
        <taxon>Lactuca</taxon>
    </lineage>
</organism>
<dbReference type="Pfam" id="PF02194">
    <property type="entry name" value="PXA"/>
    <property type="match status" value="1"/>
</dbReference>
<dbReference type="InterPro" id="IPR051837">
    <property type="entry name" value="SortingNexin/PXDomain-PKLike"/>
</dbReference>
<protein>
    <recommendedName>
        <fullName evidence="3">PXA domain-containing protein</fullName>
    </recommendedName>
</protein>
<keyword evidence="5" id="KW-1185">Reference proteome</keyword>
<dbReference type="AlphaFoldDB" id="A0AAU9NCM1"/>
<comment type="subcellular location">
    <subcellularLocation>
        <location evidence="1">Cytoplasm</location>
    </subcellularLocation>
</comment>
<dbReference type="PANTHER" id="PTHR22999:SF35">
    <property type="entry name" value="PHOX DOMAIN, SORTING NEXIN, PX DOMAIN SUPERFAMILY"/>
    <property type="match status" value="1"/>
</dbReference>
<accession>A0AAU9NCM1</accession>
<dbReference type="EMBL" id="CAKMRJ010004445">
    <property type="protein sequence ID" value="CAH1435424.1"/>
    <property type="molecule type" value="Genomic_DNA"/>
</dbReference>
<evidence type="ECO:0000259" key="3">
    <source>
        <dbReference type="PROSITE" id="PS51207"/>
    </source>
</evidence>
<dbReference type="PROSITE" id="PS51207">
    <property type="entry name" value="PXA"/>
    <property type="match status" value="1"/>
</dbReference>
<dbReference type="InterPro" id="IPR003114">
    <property type="entry name" value="Phox_assoc"/>
</dbReference>
<dbReference type="GO" id="GO:0005737">
    <property type="term" value="C:cytoplasm"/>
    <property type="evidence" value="ECO:0007669"/>
    <property type="project" value="UniProtKB-SubCell"/>
</dbReference>
<evidence type="ECO:0000256" key="2">
    <source>
        <dbReference type="ARBA" id="ARBA00022490"/>
    </source>
</evidence>
<dbReference type="Proteomes" id="UP001157418">
    <property type="component" value="Unassembled WGS sequence"/>
</dbReference>
<comment type="caution">
    <text evidence="4">The sequence shown here is derived from an EMBL/GenBank/DDBJ whole genome shotgun (WGS) entry which is preliminary data.</text>
</comment>
<proteinExistence type="predicted"/>
<dbReference type="PANTHER" id="PTHR22999">
    <property type="entry name" value="PX SERINE/THREONINE KINASE PXK"/>
    <property type="match status" value="1"/>
</dbReference>
<sequence length="207" mass="23107">MASKELHPSLIFAQSEYKFVKQIMGVLLVAVLRLQEAQFPLVQYITRELLTCLIMEHVMRLASPERINELIEGICLATNKGEKETVDDQSNLSEPTDVILLDIFGRSNEPTYSETALLPLVSSSILDLISLLIWIPKIEKLEIEGKGFHTNLYAVRGNYSGGKEGETGRIIKHMINLFGLGLSVAPSPAPPLPPSFSSIMQRLRSMW</sequence>